<dbReference type="AlphaFoldDB" id="A0AA95MJS5"/>
<evidence type="ECO:0000313" key="6">
    <source>
        <dbReference type="Proteomes" id="UP001178288"/>
    </source>
</evidence>
<keyword evidence="6" id="KW-1185">Reference proteome</keyword>
<organism evidence="5 6">
    <name type="scientific">Neobacillus novalis</name>
    <dbReference type="NCBI Taxonomy" id="220687"/>
    <lineage>
        <taxon>Bacteria</taxon>
        <taxon>Bacillati</taxon>
        <taxon>Bacillota</taxon>
        <taxon>Bacilli</taxon>
        <taxon>Bacillales</taxon>
        <taxon>Bacillaceae</taxon>
        <taxon>Neobacillus</taxon>
    </lineage>
</organism>
<feature type="domain" description="PucR C-terminal helix-turn-helix" evidence="3">
    <location>
        <begin position="488"/>
        <end position="546"/>
    </location>
</feature>
<evidence type="ECO:0000313" key="5">
    <source>
        <dbReference type="EMBL" id="WHY85159.1"/>
    </source>
</evidence>
<dbReference type="Pfam" id="PF13556">
    <property type="entry name" value="HTH_30"/>
    <property type="match status" value="1"/>
</dbReference>
<feature type="domain" description="CdaR GGDEF-like" evidence="4">
    <location>
        <begin position="300"/>
        <end position="435"/>
    </location>
</feature>
<gene>
    <name evidence="5" type="ORF">QNH39_21445</name>
</gene>
<dbReference type="InterPro" id="IPR025736">
    <property type="entry name" value="PucR_C-HTH_dom"/>
</dbReference>
<comment type="similarity">
    <text evidence="1">Belongs to the CdaR family.</text>
</comment>
<dbReference type="PANTHER" id="PTHR33744">
    <property type="entry name" value="CARBOHYDRATE DIACID REGULATOR"/>
    <property type="match status" value="1"/>
</dbReference>
<evidence type="ECO:0000259" key="2">
    <source>
        <dbReference type="Pfam" id="PF07905"/>
    </source>
</evidence>
<dbReference type="Proteomes" id="UP001178288">
    <property type="component" value="Chromosome"/>
</dbReference>
<sequence>MEFRVKDLLQIVSLKDAVVLSGHNYLNKVIKGATIMEAPDITDWLKGGELILTSLYPIRSFDKEEQQQFISRLAEKGVSALVIKNHRFVTEIPESIVSAGEKFKLPIIQLPKEIPYVDVMYPVMGEIMNNQVKKLQYYKEIHDRFTALSLADEGPDKIIATLELLIGNPVALFDRNFHCISSTLPSLAMFEIVEKIPYYNQTEEIKFPHFRQIVKYPELAGQKGYQIVVPIETINHIKTYLLIGETNKPLEELDFIAVENAATALSLELVKQFAVAEVDKKFKNDLISEIIEGKYQSKTLLYQNANLVGWNLEGSFAVVLFKIIKNNETLSSRLKNKRGLTNQHEPIVYEIIHRYLPNGIIGNKSSLVIVLWKIEGKNESELKWMSSIKETAKGIQDLMKNQIGDFVVQVGIGSLAHSIDEIPISYQKSQDALELGEILKGKEAITAFSELGIFRLLCQFDDPTLLKPFIPSSLQKLLHYSQANKNDLLETLKTFLECNQNATKASQVLFIHHKTAVYRLERIKEITGMNFEDPEEMLSVRVGLKIVDLLERENKTHLN</sequence>
<dbReference type="KEGG" id="nnv:QNH39_21445"/>
<proteinExistence type="inferred from homology"/>
<dbReference type="Pfam" id="PF17853">
    <property type="entry name" value="GGDEF_2"/>
    <property type="match status" value="1"/>
</dbReference>
<dbReference type="EMBL" id="CP126114">
    <property type="protein sequence ID" value="WHY85159.1"/>
    <property type="molecule type" value="Genomic_DNA"/>
</dbReference>
<dbReference type="RefSeq" id="WP_066096884.1">
    <property type="nucleotide sequence ID" value="NZ_CP126114.1"/>
</dbReference>
<protein>
    <submittedName>
        <fullName evidence="5">PucR family transcriptional regulator ligand-binding domain-containing protein</fullName>
    </submittedName>
</protein>
<reference evidence="5" key="1">
    <citation type="submission" date="2023-05" db="EMBL/GenBank/DDBJ databases">
        <title>Comparative genomics of Bacillaceae isolates and their secondary metabolite potential.</title>
        <authorList>
            <person name="Song L."/>
            <person name="Nielsen L.J."/>
            <person name="Mohite O."/>
            <person name="Xu X."/>
            <person name="Weber T."/>
            <person name="Kovacs A.T."/>
        </authorList>
    </citation>
    <scope>NUCLEOTIDE SEQUENCE</scope>
    <source>
        <strain evidence="5">XLM17</strain>
    </source>
</reference>
<evidence type="ECO:0000259" key="3">
    <source>
        <dbReference type="Pfam" id="PF13556"/>
    </source>
</evidence>
<dbReference type="PANTHER" id="PTHR33744:SF1">
    <property type="entry name" value="DNA-BINDING TRANSCRIPTIONAL ACTIVATOR ADER"/>
    <property type="match status" value="1"/>
</dbReference>
<evidence type="ECO:0000259" key="4">
    <source>
        <dbReference type="Pfam" id="PF17853"/>
    </source>
</evidence>
<dbReference type="InterPro" id="IPR042070">
    <property type="entry name" value="PucR_C-HTH_sf"/>
</dbReference>
<dbReference type="Pfam" id="PF07905">
    <property type="entry name" value="PucR"/>
    <property type="match status" value="1"/>
</dbReference>
<accession>A0AA95MJS5</accession>
<dbReference type="InterPro" id="IPR051448">
    <property type="entry name" value="CdaR-like_regulators"/>
</dbReference>
<dbReference type="InterPro" id="IPR012914">
    <property type="entry name" value="PucR_dom"/>
</dbReference>
<evidence type="ECO:0000256" key="1">
    <source>
        <dbReference type="ARBA" id="ARBA00006754"/>
    </source>
</evidence>
<dbReference type="Gene3D" id="1.10.10.2840">
    <property type="entry name" value="PucR C-terminal helix-turn-helix domain"/>
    <property type="match status" value="1"/>
</dbReference>
<dbReference type="InterPro" id="IPR041522">
    <property type="entry name" value="CdaR_GGDEF"/>
</dbReference>
<feature type="domain" description="Purine catabolism PurC-like" evidence="2">
    <location>
        <begin position="7"/>
        <end position="127"/>
    </location>
</feature>
<name>A0AA95MJS5_9BACI</name>